<feature type="transmembrane region" description="Helical" evidence="1">
    <location>
        <begin position="37"/>
        <end position="56"/>
    </location>
</feature>
<evidence type="ECO:0000256" key="1">
    <source>
        <dbReference type="SAM" id="Phobius"/>
    </source>
</evidence>
<dbReference type="GeneID" id="91093855"/>
<keyword evidence="2" id="KW-0732">Signal</keyword>
<keyword evidence="4" id="KW-1185">Reference proteome</keyword>
<feature type="signal peptide" evidence="2">
    <location>
        <begin position="1"/>
        <end position="21"/>
    </location>
</feature>
<proteinExistence type="predicted"/>
<keyword evidence="1" id="KW-1133">Transmembrane helix</keyword>
<evidence type="ECO:0000256" key="2">
    <source>
        <dbReference type="SAM" id="SignalP"/>
    </source>
</evidence>
<name>A0AAX4JTR1_9TREE</name>
<dbReference type="AlphaFoldDB" id="A0AAX4JTR1"/>
<keyword evidence="1" id="KW-0472">Membrane</keyword>
<reference evidence="3 4" key="1">
    <citation type="submission" date="2024-01" db="EMBL/GenBank/DDBJ databases">
        <title>Comparative genomics of Cryptococcus and Kwoniella reveals pathogenesis evolution and contrasting modes of karyotype evolution via chromosome fusion or intercentromeric recombination.</title>
        <authorList>
            <person name="Coelho M.A."/>
            <person name="David-Palma M."/>
            <person name="Shea T."/>
            <person name="Bowers K."/>
            <person name="McGinley-Smith S."/>
            <person name="Mohammad A.W."/>
            <person name="Gnirke A."/>
            <person name="Yurkov A.M."/>
            <person name="Nowrousian M."/>
            <person name="Sun S."/>
            <person name="Cuomo C.A."/>
            <person name="Heitman J."/>
        </authorList>
    </citation>
    <scope>NUCLEOTIDE SEQUENCE [LARGE SCALE GENOMIC DNA]</scope>
    <source>
        <strain evidence="3 4">CBS 6074</strain>
    </source>
</reference>
<dbReference type="EMBL" id="CP144101">
    <property type="protein sequence ID" value="WWC88278.1"/>
    <property type="molecule type" value="Genomic_DNA"/>
</dbReference>
<feature type="transmembrane region" description="Helical" evidence="1">
    <location>
        <begin position="68"/>
        <end position="86"/>
    </location>
</feature>
<organism evidence="3 4">
    <name type="scientific">Kwoniella dendrophila CBS 6074</name>
    <dbReference type="NCBI Taxonomy" id="1295534"/>
    <lineage>
        <taxon>Eukaryota</taxon>
        <taxon>Fungi</taxon>
        <taxon>Dikarya</taxon>
        <taxon>Basidiomycota</taxon>
        <taxon>Agaricomycotina</taxon>
        <taxon>Tremellomycetes</taxon>
        <taxon>Tremellales</taxon>
        <taxon>Cryptococcaceae</taxon>
        <taxon>Kwoniella</taxon>
    </lineage>
</organism>
<gene>
    <name evidence="3" type="ORF">L201_003185</name>
</gene>
<feature type="chain" id="PRO_5043993871" description="Endoplasmic reticulum protein" evidence="2">
    <location>
        <begin position="22"/>
        <end position="230"/>
    </location>
</feature>
<dbReference type="Proteomes" id="UP001355207">
    <property type="component" value="Chromosome 4"/>
</dbReference>
<sequence>MPIQIPSTTTILFWLFCWTLGIPPTPTIEHIKSLDSFLMPISLISLPASTILNNLPEYTKRSYEISKCIFRLVIAYSLFNGFQTFWRISMKLRVNERTGTTVGTETKTRVKFSSELSKILWLYLLSWRLSTLPLSFGLNEKIPKIPYDISTMISISTGLICSYDEIRKIINLSGIRTPKQNKANDLKSSILSRIVQTILSIHRLLLSLRIISAGLSFTNRILNQPATTPN</sequence>
<evidence type="ECO:0008006" key="5">
    <source>
        <dbReference type="Google" id="ProtNLM"/>
    </source>
</evidence>
<evidence type="ECO:0000313" key="3">
    <source>
        <dbReference type="EMBL" id="WWC88278.1"/>
    </source>
</evidence>
<keyword evidence="1" id="KW-0812">Transmembrane</keyword>
<evidence type="ECO:0000313" key="4">
    <source>
        <dbReference type="Proteomes" id="UP001355207"/>
    </source>
</evidence>
<accession>A0AAX4JTR1</accession>
<protein>
    <recommendedName>
        <fullName evidence="5">Endoplasmic reticulum protein</fullName>
    </recommendedName>
</protein>
<dbReference type="RefSeq" id="XP_066075041.1">
    <property type="nucleotide sequence ID" value="XM_066218944.1"/>
</dbReference>